<gene>
    <name evidence="1" type="ORF">GT020_07840</name>
</gene>
<sequence>MSTPTDRSLIDPVSFLNDYSELLWGPESSSADRAWVVNDAGRGEDFHYSENAPDVWFQVGIQPASANSPLPCYALAVMTDTFRCETSKPLVQVDFAVPLQQLKNLDSGVLPSEGLSGVVALESSDERRRDISVEFQSGQKDAFSDEVLNTLVSRIATVLMIEVTANRIGSTKSLPISDGLWGGPGASSALVSFSSGLHSLTSVGWLTGLLAEILASNGVDRPVHISWKFSDQTDD</sequence>
<comment type="caution">
    <text evidence="1">The sequence shown here is derived from an EMBL/GenBank/DDBJ whole genome shotgun (WGS) entry which is preliminary data.</text>
</comment>
<organism evidence="1 2">
    <name type="scientific">Glutamicibacter soli</name>
    <dbReference type="NCBI Taxonomy" id="453836"/>
    <lineage>
        <taxon>Bacteria</taxon>
        <taxon>Bacillati</taxon>
        <taxon>Actinomycetota</taxon>
        <taxon>Actinomycetes</taxon>
        <taxon>Micrococcales</taxon>
        <taxon>Micrococcaceae</taxon>
        <taxon>Glutamicibacter</taxon>
    </lineage>
</organism>
<dbReference type="RefSeq" id="WP_161448538.1">
    <property type="nucleotide sequence ID" value="NZ_WYDN01000005.1"/>
</dbReference>
<dbReference type="EMBL" id="WYDN01000005">
    <property type="protein sequence ID" value="NAZ15977.1"/>
    <property type="molecule type" value="Genomic_DNA"/>
</dbReference>
<name>A0A6L9G4L3_9MICC</name>
<evidence type="ECO:0000313" key="2">
    <source>
        <dbReference type="Proteomes" id="UP000477543"/>
    </source>
</evidence>
<accession>A0A6L9G4L3</accession>
<protein>
    <submittedName>
        <fullName evidence="1">Uncharacterized protein</fullName>
    </submittedName>
</protein>
<dbReference type="Proteomes" id="UP000477543">
    <property type="component" value="Unassembled WGS sequence"/>
</dbReference>
<evidence type="ECO:0000313" key="1">
    <source>
        <dbReference type="EMBL" id="NAZ15977.1"/>
    </source>
</evidence>
<proteinExistence type="predicted"/>
<reference evidence="1 2" key="1">
    <citation type="submission" date="2020-01" db="EMBL/GenBank/DDBJ databases">
        <title>Glutamicibacter soli M275.</title>
        <authorList>
            <person name="Meng X."/>
        </authorList>
    </citation>
    <scope>NUCLEOTIDE SEQUENCE [LARGE SCALE GENOMIC DNA]</scope>
    <source>
        <strain evidence="1 2">M275</strain>
    </source>
</reference>
<dbReference type="AlphaFoldDB" id="A0A6L9G4L3"/>